<feature type="compositionally biased region" description="Low complexity" evidence="1">
    <location>
        <begin position="342"/>
        <end position="356"/>
    </location>
</feature>
<feature type="compositionally biased region" description="Acidic residues" evidence="1">
    <location>
        <begin position="357"/>
        <end position="367"/>
    </location>
</feature>
<dbReference type="Pfam" id="PF20149">
    <property type="entry name" value="DUF6532"/>
    <property type="match status" value="1"/>
</dbReference>
<evidence type="ECO:0000256" key="1">
    <source>
        <dbReference type="SAM" id="MobiDB-lite"/>
    </source>
</evidence>
<feature type="region of interest" description="Disordered" evidence="1">
    <location>
        <begin position="326"/>
        <end position="374"/>
    </location>
</feature>
<feature type="compositionally biased region" description="Basic and acidic residues" evidence="1">
    <location>
        <begin position="88"/>
        <end position="105"/>
    </location>
</feature>
<feature type="compositionally biased region" description="Low complexity" evidence="1">
    <location>
        <begin position="203"/>
        <end position="217"/>
    </location>
</feature>
<evidence type="ECO:0000259" key="2">
    <source>
        <dbReference type="Pfam" id="PF20149"/>
    </source>
</evidence>
<keyword evidence="4" id="KW-1185">Reference proteome</keyword>
<accession>A0AAD7EDC7</accession>
<organism evidence="3 4">
    <name type="scientific">Mycena albidolilacea</name>
    <dbReference type="NCBI Taxonomy" id="1033008"/>
    <lineage>
        <taxon>Eukaryota</taxon>
        <taxon>Fungi</taxon>
        <taxon>Dikarya</taxon>
        <taxon>Basidiomycota</taxon>
        <taxon>Agaricomycotina</taxon>
        <taxon>Agaricomycetes</taxon>
        <taxon>Agaricomycetidae</taxon>
        <taxon>Agaricales</taxon>
        <taxon>Marasmiineae</taxon>
        <taxon>Mycenaceae</taxon>
        <taxon>Mycena</taxon>
    </lineage>
</organism>
<dbReference type="EMBL" id="JARIHO010000066">
    <property type="protein sequence ID" value="KAJ7314686.1"/>
    <property type="molecule type" value="Genomic_DNA"/>
</dbReference>
<evidence type="ECO:0000313" key="4">
    <source>
        <dbReference type="Proteomes" id="UP001218218"/>
    </source>
</evidence>
<dbReference type="InterPro" id="IPR045341">
    <property type="entry name" value="DUF6532"/>
</dbReference>
<feature type="compositionally biased region" description="Polar residues" evidence="1">
    <location>
        <begin position="139"/>
        <end position="155"/>
    </location>
</feature>
<feature type="region of interest" description="Disordered" evidence="1">
    <location>
        <begin position="1"/>
        <end position="110"/>
    </location>
</feature>
<proteinExistence type="predicted"/>
<feature type="region of interest" description="Disordered" evidence="1">
    <location>
        <begin position="171"/>
        <end position="302"/>
    </location>
</feature>
<gene>
    <name evidence="3" type="ORF">DFH08DRAFT_972727</name>
</gene>
<protein>
    <recommendedName>
        <fullName evidence="2">DUF6532 domain-containing protein</fullName>
    </recommendedName>
</protein>
<feature type="compositionally biased region" description="Polar residues" evidence="1">
    <location>
        <begin position="1"/>
        <end position="10"/>
    </location>
</feature>
<feature type="region of interest" description="Disordered" evidence="1">
    <location>
        <begin position="125"/>
        <end position="155"/>
    </location>
</feature>
<feature type="compositionally biased region" description="Basic and acidic residues" evidence="1">
    <location>
        <begin position="274"/>
        <end position="284"/>
    </location>
</feature>
<feature type="domain" description="DUF6532" evidence="2">
    <location>
        <begin position="405"/>
        <end position="571"/>
    </location>
</feature>
<reference evidence="3" key="1">
    <citation type="submission" date="2023-03" db="EMBL/GenBank/DDBJ databases">
        <title>Massive genome expansion in bonnet fungi (Mycena s.s.) driven by repeated elements and novel gene families across ecological guilds.</title>
        <authorList>
            <consortium name="Lawrence Berkeley National Laboratory"/>
            <person name="Harder C.B."/>
            <person name="Miyauchi S."/>
            <person name="Viragh M."/>
            <person name="Kuo A."/>
            <person name="Thoen E."/>
            <person name="Andreopoulos B."/>
            <person name="Lu D."/>
            <person name="Skrede I."/>
            <person name="Drula E."/>
            <person name="Henrissat B."/>
            <person name="Morin E."/>
            <person name="Kohler A."/>
            <person name="Barry K."/>
            <person name="LaButti K."/>
            <person name="Morin E."/>
            <person name="Salamov A."/>
            <person name="Lipzen A."/>
            <person name="Mereny Z."/>
            <person name="Hegedus B."/>
            <person name="Baldrian P."/>
            <person name="Stursova M."/>
            <person name="Weitz H."/>
            <person name="Taylor A."/>
            <person name="Grigoriev I.V."/>
            <person name="Nagy L.G."/>
            <person name="Martin F."/>
            <person name="Kauserud H."/>
        </authorList>
    </citation>
    <scope>NUCLEOTIDE SEQUENCE</scope>
    <source>
        <strain evidence="3">CBHHK002</strain>
    </source>
</reference>
<dbReference type="Proteomes" id="UP001218218">
    <property type="component" value="Unassembled WGS sequence"/>
</dbReference>
<feature type="compositionally biased region" description="Low complexity" evidence="1">
    <location>
        <begin position="22"/>
        <end position="32"/>
    </location>
</feature>
<dbReference type="AlphaFoldDB" id="A0AAD7EDC7"/>
<sequence length="685" mass="74843">MAQDPDANSGSNGGFEDEDHGGNNNNNNNNSDLDSDDNGGDGDYHGGNSGEDDADSDVFMLDATGSGSDTGQEDHGYYDDSGNGGYESDFHSEDSEHVQEGRQSEGVEAQQVAYSYKGMLLSQRQLKSHQLDEGGNQEPVHNNQGSQSPYMLGQSHLQIISNSKIQNPLTIIGKIKAKQPKPQGGNSGGSQNRHSSLQDRGQKQGQDGGQAKQPKPQGGNGGGSQNDHSGLLDGRQDGGQMKRPQPQEQRKSVTTTETTEKTKMVRQTASKQTEQTERAKEQKQHGATGRKIQGQGLHESEDVLTQHRKANKACKAPDPKNLEVFSKKQQASNGGRSENCRPVQAPQVTQVAQVTDNSDDSSSEDEGGMQRKTRTMQVAGPTNECFFPKDWRKVIRRTKDKVLISLILSDLFPSGEDFKDTDIAKMLTDAIAHIEHTTDIQLSIDIYRDHKADILDLVWNNISTFRTRIKDKAEVIVATYYAPDIKGKPDFERGSGQAEAETVASRNVKALVDEGLYHHNGKDENNRTNNFMAPALQVLCQEVLEMTPNCLAKNYPDEFKGAYPPQFIAAIIPLAHGWSAASQKMNSGVNTIALFNSWRLWKMSRSTTGISPELNGRNGHERLPTVGAALQHRPKDQLRTLALDATYRDVTDDYSAPAAHSRCCAAPAHLCDGLGYDTIICASLA</sequence>
<name>A0AAD7EDC7_9AGAR</name>
<comment type="caution">
    <text evidence="3">The sequence shown here is derived from an EMBL/GenBank/DDBJ whole genome shotgun (WGS) entry which is preliminary data.</text>
</comment>
<evidence type="ECO:0000313" key="3">
    <source>
        <dbReference type="EMBL" id="KAJ7314686.1"/>
    </source>
</evidence>
<feature type="compositionally biased region" description="Polar residues" evidence="1">
    <location>
        <begin position="327"/>
        <end position="336"/>
    </location>
</feature>